<proteinExistence type="predicted"/>
<sequence>MEQRYKVDTRSTISVKGINIFQDFKSQQWRVVLEKIGGNYLVTIERTPLRNTDNGQDLNTLLEMAESVYARIVLRVGQNGDMEVDNKEEIFSNWDSVRKDIISTFGYDDEMETFCQNVKESLKDIDSYVKRSMIFFVLLSTFSKRDEFKIPTDSILAVGSPIELSIRRKEAAGEKEGKDILVHEGKAVPVDLQEVRAKYDKDLSEYVGAPFKYDFSFCTKYEYDHLKGGMFDNAVCKIHEHLSDGYIYKNSIEFSSLE</sequence>
<accession>A0A0K1NJN8</accession>
<dbReference type="Proteomes" id="UP000060345">
    <property type="component" value="Chromosome 1"/>
</dbReference>
<dbReference type="EMBL" id="CP072370">
    <property type="protein sequence ID" value="QUB86950.1"/>
    <property type="molecule type" value="Genomic_DNA"/>
</dbReference>
<evidence type="ECO:0000313" key="2">
    <source>
        <dbReference type="EMBL" id="QUB86950.1"/>
    </source>
</evidence>
<dbReference type="RefSeq" id="WP_042740993.1">
    <property type="nucleotide sequence ID" value="NZ_BAKO01000018.1"/>
</dbReference>
<name>A0A0K1NJN8_9BACT</name>
<dbReference type="STRING" id="1236517.ADJ77_05830"/>
<reference evidence="2 4" key="2">
    <citation type="submission" date="2021-03" db="EMBL/GenBank/DDBJ databases">
        <title>Human Oral Microbial Genomes.</title>
        <authorList>
            <person name="Johnston C.D."/>
            <person name="Chen T."/>
            <person name="Dewhirst F.E."/>
        </authorList>
    </citation>
    <scope>NUCLEOTIDE SEQUENCE [LARGE SCALE GENOMIC DNA]</scope>
    <source>
        <strain evidence="2 4">W1435</strain>
    </source>
</reference>
<protein>
    <submittedName>
        <fullName evidence="1">Uncharacterized protein</fullName>
    </submittedName>
</protein>
<evidence type="ECO:0000313" key="4">
    <source>
        <dbReference type="Proteomes" id="UP000682005"/>
    </source>
</evidence>
<dbReference type="KEGG" id="pfus:ADJ77_05830"/>
<evidence type="ECO:0000313" key="1">
    <source>
        <dbReference type="EMBL" id="AKU69317.1"/>
    </source>
</evidence>
<reference evidence="1 3" key="1">
    <citation type="submission" date="2015-07" db="EMBL/GenBank/DDBJ databases">
        <authorList>
            <person name="Noorani M."/>
        </authorList>
    </citation>
    <scope>NUCLEOTIDE SEQUENCE [LARGE SCALE GENOMIC DNA]</scope>
    <source>
        <strain evidence="1 3">W1435</strain>
    </source>
</reference>
<evidence type="ECO:0000313" key="3">
    <source>
        <dbReference type="Proteomes" id="UP000060345"/>
    </source>
</evidence>
<dbReference type="AlphaFoldDB" id="A0A0K1NJN8"/>
<keyword evidence="4" id="KW-1185">Reference proteome</keyword>
<dbReference type="EMBL" id="CP012074">
    <property type="protein sequence ID" value="AKU69317.1"/>
    <property type="molecule type" value="Genomic_DNA"/>
</dbReference>
<dbReference type="Proteomes" id="UP000682005">
    <property type="component" value="Chromosome 1"/>
</dbReference>
<gene>
    <name evidence="1" type="ORF">ADJ77_05830</name>
    <name evidence="2" type="ORF">J5A51_12905</name>
</gene>
<organism evidence="1 3">
    <name type="scientific">Prevotella fusca JCM 17724</name>
    <dbReference type="NCBI Taxonomy" id="1236517"/>
    <lineage>
        <taxon>Bacteria</taxon>
        <taxon>Pseudomonadati</taxon>
        <taxon>Bacteroidota</taxon>
        <taxon>Bacteroidia</taxon>
        <taxon>Bacteroidales</taxon>
        <taxon>Prevotellaceae</taxon>
        <taxon>Prevotella</taxon>
    </lineage>
</organism>